<dbReference type="Pfam" id="PF02566">
    <property type="entry name" value="OsmC"/>
    <property type="match status" value="1"/>
</dbReference>
<reference evidence="2" key="1">
    <citation type="submission" date="2016-10" db="EMBL/GenBank/DDBJ databases">
        <authorList>
            <person name="Varghese N."/>
            <person name="Submissions S."/>
        </authorList>
    </citation>
    <scope>NUCLEOTIDE SEQUENCE [LARGE SCALE GENOMIC DNA]</scope>
    <source>
        <strain evidence="2">DSM 45789</strain>
    </source>
</reference>
<protein>
    <submittedName>
        <fullName evidence="1">Putative redox protein</fullName>
    </submittedName>
</protein>
<dbReference type="RefSeq" id="WP_091837742.1">
    <property type="nucleotide sequence ID" value="NZ_FPAA01000009.1"/>
</dbReference>
<evidence type="ECO:0000313" key="1">
    <source>
        <dbReference type="EMBL" id="SFS84074.1"/>
    </source>
</evidence>
<gene>
    <name evidence="1" type="ORF">SAMN05444972_1091</name>
</gene>
<dbReference type="Gene3D" id="3.30.300.20">
    <property type="match status" value="1"/>
</dbReference>
<dbReference type="PANTHER" id="PTHR34352">
    <property type="entry name" value="PROTEIN YHFA"/>
    <property type="match status" value="1"/>
</dbReference>
<keyword evidence="2" id="KW-1185">Reference proteome</keyword>
<dbReference type="InterPro" id="IPR003718">
    <property type="entry name" value="OsmC/Ohr_fam"/>
</dbReference>
<dbReference type="SUPFAM" id="SSF82784">
    <property type="entry name" value="OsmC-like"/>
    <property type="match status" value="1"/>
</dbReference>
<dbReference type="PANTHER" id="PTHR34352:SF1">
    <property type="entry name" value="PROTEIN YHFA"/>
    <property type="match status" value="1"/>
</dbReference>
<dbReference type="InterPro" id="IPR015946">
    <property type="entry name" value="KH_dom-like_a/b"/>
</dbReference>
<evidence type="ECO:0000313" key="2">
    <source>
        <dbReference type="Proteomes" id="UP000198660"/>
    </source>
</evidence>
<organism evidence="1 2">
    <name type="scientific">Marininema halotolerans</name>
    <dbReference type="NCBI Taxonomy" id="1155944"/>
    <lineage>
        <taxon>Bacteria</taxon>
        <taxon>Bacillati</taxon>
        <taxon>Bacillota</taxon>
        <taxon>Bacilli</taxon>
        <taxon>Bacillales</taxon>
        <taxon>Thermoactinomycetaceae</taxon>
        <taxon>Marininema</taxon>
    </lineage>
</organism>
<sequence>MQTNLTWNGNMQFQAATPSGHQMTMDAAEEVGGENQGPRPTEVLLSAVGACSGIDIVDILKKMRLHVESFDMEVSGSRAEDHPRRFTHVHIHYRLTGDLPVEKVRRAVTLSRDTYCSVSQSLNAEITTSFSINGERHE</sequence>
<dbReference type="OrthoDB" id="9804010at2"/>
<dbReference type="Proteomes" id="UP000198660">
    <property type="component" value="Unassembled WGS sequence"/>
</dbReference>
<dbReference type="Gene3D" id="2.20.25.10">
    <property type="match status" value="1"/>
</dbReference>
<dbReference type="EMBL" id="FPAA01000009">
    <property type="protein sequence ID" value="SFS84074.1"/>
    <property type="molecule type" value="Genomic_DNA"/>
</dbReference>
<accession>A0A1I6T482</accession>
<name>A0A1I6T482_9BACL</name>
<proteinExistence type="predicted"/>
<dbReference type="InterPro" id="IPR036102">
    <property type="entry name" value="OsmC/Ohrsf"/>
</dbReference>
<dbReference type="AlphaFoldDB" id="A0A1I6T482"/>